<dbReference type="EMBL" id="AB734771">
    <property type="protein sequence ID" value="BAM76252.1"/>
    <property type="molecule type" value="mRNA"/>
</dbReference>
<evidence type="ECO:0000256" key="5">
    <source>
        <dbReference type="ARBA" id="ARBA00023157"/>
    </source>
</evidence>
<feature type="region of interest" description="Disordered" evidence="7">
    <location>
        <begin position="313"/>
        <end position="343"/>
    </location>
</feature>
<protein>
    <submittedName>
        <fullName evidence="10">SCO-spondin like</fullName>
    </submittedName>
</protein>
<keyword evidence="5" id="KW-1015">Disulfide bond</keyword>
<dbReference type="PROSITE" id="PS50184">
    <property type="entry name" value="VWFC_2"/>
    <property type="match status" value="1"/>
</dbReference>
<keyword evidence="2" id="KW-0964">Secreted</keyword>
<dbReference type="SUPFAM" id="SSF57567">
    <property type="entry name" value="Serine protease inhibitors"/>
    <property type="match status" value="2"/>
</dbReference>
<dbReference type="InterPro" id="IPR000884">
    <property type="entry name" value="TSP1_rpt"/>
</dbReference>
<feature type="domain" description="CTCK" evidence="8">
    <location>
        <begin position="915"/>
        <end position="1015"/>
    </location>
</feature>
<feature type="domain" description="VWFC" evidence="9">
    <location>
        <begin position="851"/>
        <end position="916"/>
    </location>
</feature>
<dbReference type="Pfam" id="PF01826">
    <property type="entry name" value="TIL"/>
    <property type="match status" value="1"/>
</dbReference>
<name>L8B2K0_PINFU</name>
<comment type="caution">
    <text evidence="6">Lacks conserved residue(s) required for the propagation of feature annotation.</text>
</comment>
<dbReference type="InterPro" id="IPR002919">
    <property type="entry name" value="TIL_dom"/>
</dbReference>
<evidence type="ECO:0000256" key="3">
    <source>
        <dbReference type="ARBA" id="ARBA00022729"/>
    </source>
</evidence>
<evidence type="ECO:0000256" key="1">
    <source>
        <dbReference type="ARBA" id="ARBA00004613"/>
    </source>
</evidence>
<dbReference type="InterPro" id="IPR006207">
    <property type="entry name" value="Cys_knot_C"/>
</dbReference>
<dbReference type="PROSITE" id="PS50092">
    <property type="entry name" value="TSP1"/>
    <property type="match status" value="4"/>
</dbReference>
<feature type="non-terminal residue" evidence="10">
    <location>
        <position position="1"/>
    </location>
</feature>
<dbReference type="Gene3D" id="2.10.70.10">
    <property type="entry name" value="Complement Module, domain 1"/>
    <property type="match status" value="1"/>
</dbReference>
<dbReference type="InterPro" id="IPR001007">
    <property type="entry name" value="VWF_dom"/>
</dbReference>
<dbReference type="InterPro" id="IPR036383">
    <property type="entry name" value="TSP1_rpt_sf"/>
</dbReference>
<dbReference type="PRINTS" id="PR01705">
    <property type="entry name" value="TSP1REPEAT"/>
</dbReference>
<proteinExistence type="evidence at transcript level"/>
<dbReference type="SMART" id="SM00214">
    <property type="entry name" value="VWC"/>
    <property type="match status" value="1"/>
</dbReference>
<evidence type="ECO:0000256" key="4">
    <source>
        <dbReference type="ARBA" id="ARBA00022737"/>
    </source>
</evidence>
<evidence type="ECO:0000256" key="7">
    <source>
        <dbReference type="SAM" id="MobiDB-lite"/>
    </source>
</evidence>
<dbReference type="InterPro" id="IPR036084">
    <property type="entry name" value="Ser_inhib-like_sf"/>
</dbReference>
<dbReference type="SMART" id="SM00041">
    <property type="entry name" value="CT"/>
    <property type="match status" value="1"/>
</dbReference>
<dbReference type="PROSITE" id="PS01225">
    <property type="entry name" value="CTCK_2"/>
    <property type="match status" value="1"/>
</dbReference>
<dbReference type="Gene3D" id="2.10.25.10">
    <property type="entry name" value="Laminin"/>
    <property type="match status" value="2"/>
</dbReference>
<evidence type="ECO:0000259" key="8">
    <source>
        <dbReference type="PROSITE" id="PS01225"/>
    </source>
</evidence>
<dbReference type="PANTHER" id="PTHR22906:SF43">
    <property type="entry name" value="PROPERDIN"/>
    <property type="match status" value="1"/>
</dbReference>
<comment type="subcellular location">
    <subcellularLocation>
        <location evidence="1">Secreted</location>
    </subcellularLocation>
</comment>
<dbReference type="Pfam" id="PF00090">
    <property type="entry name" value="TSP_1"/>
    <property type="match status" value="4"/>
</dbReference>
<dbReference type="SMART" id="SM00209">
    <property type="entry name" value="TSP1"/>
    <property type="match status" value="4"/>
</dbReference>
<keyword evidence="3" id="KW-0732">Signal</keyword>
<dbReference type="PROSITE" id="PS01208">
    <property type="entry name" value="VWFC_1"/>
    <property type="match status" value="1"/>
</dbReference>
<dbReference type="PANTHER" id="PTHR22906">
    <property type="entry name" value="PROPERDIN"/>
    <property type="match status" value="1"/>
</dbReference>
<evidence type="ECO:0000256" key="2">
    <source>
        <dbReference type="ARBA" id="ARBA00022525"/>
    </source>
</evidence>
<dbReference type="FunFam" id="2.20.100.10:FF:000001">
    <property type="entry name" value="semaphorin-5A isoform X1"/>
    <property type="match status" value="1"/>
</dbReference>
<evidence type="ECO:0000256" key="6">
    <source>
        <dbReference type="PROSITE-ProRule" id="PRU00039"/>
    </source>
</evidence>
<sequence length="1027" mass="112216">TTTIHNSHSKCTTTIHNSHTKCTTTIHNSHTKCTTTIHNSHAKCTTTIHNSHAKYSTTFINYKYFNVNHYRYYHTEDYYSLILDLFCTNVFTVAHFATVTFYNCLSDGHNVVVNHFCNANTFTNDSRHALWLQIFCKSVSPCVKKTLNSLTSDNLIMSPGVAVTDSLAGSENPYIGDTQGGLNNLVYTILAVDDVADIYDVQLTTKNVRKITVSVYDSNGDNVKTTSVTPTNPGQPETFSVQPTEPGTTIQIIPVPIPSLQPPVISDLSVEACVHIPSTTPFPSTTVATTTMATTVTPCVSKMISVAENPNAVKFPQPSSTDPSTAPADVLSPSGWKPANNDNTPVLTAELQDEDDVAQIKEVKVDVQNVQSINAVLKDKDGNVVEEIEGNPVNGEVTFNFDSAEGMTIEFQITPVDGEQPVLSNLEIEACIEPRATPICTDGKVWMDCSNPNISICPIDCIGYRMNSECTEPDACQPACYCPVGQVENEEGVCIDMEDCPCYSENGEIVVEGATWIPDGNKCEVCKCEYGQTVCDPVNDCCDWSDWGHWGVCSTTCGEGTQNRYRTLKTGNSTSCGSDQETATCNNPESLECVDCVKDGITYQRGELIPSMSTQCQDCACMGNNEIHCMNSTSKKIDGNWAAWGEWSTCTTNCTGGIRHRTRSCTDPLPLCNGLSCPGDNEETESCNQGISCCTVKQWESWTTCSQTCDGGKQFRIRGYEDPNDQLICDVDVKEERDCNTDPCITICNVTTWSDWTPCTQTCGQGTKTRDRSITGEVVADCPDNLFETDTCFAGECVCADNEKWSNGSECRRTCANRYDNLGYCNEIGCVCENGYYYDDNGNCVNESICDICTVNGVNYTSGETFPNPINQCEICECIDGQESCSRYCSIPTCAEDEELSYNPEDTPDSCCPVCKPKPKDTCTLRTKTEVLTASNGCVSNGSVTFTYCEGGCGNSTYEPMLRLNGDLMPNSKSDCKCCTGDKQGEKEIVLLCPGEGTQRAKIDIITKCGCNLCADSDTAPGRRRRR</sequence>
<accession>L8B2K0</accession>
<reference evidence="10" key="1">
    <citation type="journal article" date="2014" name="PLoS ONE">
        <title>Novel genes participating in the formation of prismatic and nacreous layers in the pearl oyster as revealed by their tissue distribution and RNA interference knockdown.</title>
        <authorList>
            <person name="Funabara D."/>
            <person name="Ohmori F."/>
            <person name="Kinoshita S."/>
            <person name="Koyama H."/>
            <person name="Mizutani S."/>
            <person name="Ota A."/>
            <person name="Osakabe Y."/>
            <person name="Nagai K."/>
            <person name="Maeyama K."/>
            <person name="Okamoto K."/>
            <person name="Kanoh S."/>
            <person name="Asakawa S."/>
            <person name="Watabe S."/>
        </authorList>
    </citation>
    <scope>NUCLEOTIDE SEQUENCE</scope>
    <source>
        <tissue evidence="10">Mantle</tissue>
    </source>
</reference>
<evidence type="ECO:0000313" key="10">
    <source>
        <dbReference type="EMBL" id="BAM76252.1"/>
    </source>
</evidence>
<keyword evidence="4" id="KW-0677">Repeat</keyword>
<gene>
    <name evidence="10" type="primary">000098</name>
</gene>
<evidence type="ECO:0000259" key="9">
    <source>
        <dbReference type="PROSITE" id="PS50184"/>
    </source>
</evidence>
<dbReference type="SUPFAM" id="SSF82895">
    <property type="entry name" value="TSP-1 type 1 repeat"/>
    <property type="match status" value="4"/>
</dbReference>
<dbReference type="CDD" id="cd19941">
    <property type="entry name" value="TIL"/>
    <property type="match status" value="2"/>
</dbReference>
<dbReference type="AlphaFoldDB" id="L8B2K0"/>
<dbReference type="InterPro" id="IPR052065">
    <property type="entry name" value="Compl_asym_regulator"/>
</dbReference>
<organism evidence="10">
    <name type="scientific">Pinctada fucata</name>
    <name type="common">Akoya pearl oyster</name>
    <name type="synonym">Pinctada imbricata fucata</name>
    <dbReference type="NCBI Taxonomy" id="50426"/>
    <lineage>
        <taxon>Eukaryota</taxon>
        <taxon>Metazoa</taxon>
        <taxon>Spiralia</taxon>
        <taxon>Lophotrochozoa</taxon>
        <taxon>Mollusca</taxon>
        <taxon>Bivalvia</taxon>
        <taxon>Autobranchia</taxon>
        <taxon>Pteriomorphia</taxon>
        <taxon>Pterioida</taxon>
        <taxon>Pterioidea</taxon>
        <taxon>Pteriidae</taxon>
        <taxon>Pinctada</taxon>
    </lineage>
</organism>
<dbReference type="Gene3D" id="2.20.100.10">
    <property type="entry name" value="Thrombospondin type-1 (TSP1) repeat"/>
    <property type="match status" value="4"/>
</dbReference>